<dbReference type="SUPFAM" id="SSF52058">
    <property type="entry name" value="L domain-like"/>
    <property type="match status" value="1"/>
</dbReference>
<dbReference type="GO" id="GO:0016192">
    <property type="term" value="P:vesicle-mediated transport"/>
    <property type="evidence" value="ECO:0007669"/>
    <property type="project" value="UniProtKB-ARBA"/>
</dbReference>
<feature type="domain" description="T-SNARE coiled-coil homology" evidence="17">
    <location>
        <begin position="380"/>
        <end position="442"/>
    </location>
</feature>
<organism evidence="18">
    <name type="scientific">Populus alba</name>
    <name type="common">White poplar</name>
    <dbReference type="NCBI Taxonomy" id="43335"/>
    <lineage>
        <taxon>Eukaryota</taxon>
        <taxon>Viridiplantae</taxon>
        <taxon>Streptophyta</taxon>
        <taxon>Embryophyta</taxon>
        <taxon>Tracheophyta</taxon>
        <taxon>Spermatophyta</taxon>
        <taxon>Magnoliopsida</taxon>
        <taxon>eudicotyledons</taxon>
        <taxon>Gunneridae</taxon>
        <taxon>Pentapetalae</taxon>
        <taxon>rosids</taxon>
        <taxon>fabids</taxon>
        <taxon>Malpighiales</taxon>
        <taxon>Salicaceae</taxon>
        <taxon>Saliceae</taxon>
        <taxon>Populus</taxon>
    </lineage>
</organism>
<evidence type="ECO:0000256" key="8">
    <source>
        <dbReference type="ARBA" id="ARBA00023034"/>
    </source>
</evidence>
<dbReference type="GO" id="GO:0015031">
    <property type="term" value="P:protein transport"/>
    <property type="evidence" value="ECO:0007669"/>
    <property type="project" value="UniProtKB-KW"/>
</dbReference>
<accession>A0A4U5QI43</accession>
<keyword evidence="11" id="KW-0325">Glycoprotein</keyword>
<evidence type="ECO:0000256" key="11">
    <source>
        <dbReference type="ARBA" id="ARBA00023180"/>
    </source>
</evidence>
<evidence type="ECO:0000256" key="7">
    <source>
        <dbReference type="ARBA" id="ARBA00022989"/>
    </source>
</evidence>
<evidence type="ECO:0000256" key="5">
    <source>
        <dbReference type="ARBA" id="ARBA00022737"/>
    </source>
</evidence>
<dbReference type="GO" id="GO:0005794">
    <property type="term" value="C:Golgi apparatus"/>
    <property type="evidence" value="ECO:0007669"/>
    <property type="project" value="UniProtKB-SubCell"/>
</dbReference>
<evidence type="ECO:0000259" key="17">
    <source>
        <dbReference type="PROSITE" id="PS50192"/>
    </source>
</evidence>
<reference evidence="18" key="1">
    <citation type="submission" date="2018-10" db="EMBL/GenBank/DDBJ databases">
        <title>Population genomic analysis revealed the cold adaptation of white poplar.</title>
        <authorList>
            <person name="Liu Y.-J."/>
        </authorList>
    </citation>
    <scope>NUCLEOTIDE SEQUENCE [LARGE SCALE GENOMIC DNA]</scope>
    <source>
        <strain evidence="18">PAL-ZL1</strain>
    </source>
</reference>
<evidence type="ECO:0000256" key="4">
    <source>
        <dbReference type="ARBA" id="ARBA00022692"/>
    </source>
</evidence>
<dbReference type="STRING" id="43335.A0A4U5QI43"/>
<dbReference type="GO" id="GO:0005484">
    <property type="term" value="F:SNAP receptor activity"/>
    <property type="evidence" value="ECO:0007669"/>
    <property type="project" value="UniProtKB-ARBA"/>
</dbReference>
<comment type="subcellular location">
    <subcellularLocation>
        <location evidence="12">Golgi apparatus</location>
        <location evidence="12">trans-Golgi network membrane</location>
        <topology evidence="12">Single-pass type IV membrane protein</topology>
    </subcellularLocation>
    <subcellularLocation>
        <location evidence="14">Prevacuolar compartment membrane</location>
        <topology evidence="14">Single-pass type IV membrane protein</topology>
    </subcellularLocation>
</comment>
<dbReference type="InterPro" id="IPR000727">
    <property type="entry name" value="T_SNARE_dom"/>
</dbReference>
<gene>
    <name evidence="18" type="ORF">D5086_0000089000</name>
</gene>
<dbReference type="Gene3D" id="1.20.5.110">
    <property type="match status" value="2"/>
</dbReference>
<dbReference type="GO" id="GO:0010008">
    <property type="term" value="C:endosome membrane"/>
    <property type="evidence" value="ECO:0007669"/>
    <property type="project" value="UniProtKB-ARBA"/>
</dbReference>
<keyword evidence="9 15" id="KW-0175">Coiled coil</keyword>
<keyword evidence="3" id="KW-0433">Leucine-rich repeat</keyword>
<dbReference type="FunFam" id="1.20.5.110:FF:000030">
    <property type="entry name" value="syntaxin-51 isoform X2"/>
    <property type="match status" value="2"/>
</dbReference>
<evidence type="ECO:0000256" key="10">
    <source>
        <dbReference type="ARBA" id="ARBA00023136"/>
    </source>
</evidence>
<dbReference type="InterPro" id="IPR050647">
    <property type="entry name" value="Plant_LRR-RLKs"/>
</dbReference>
<evidence type="ECO:0000256" key="6">
    <source>
        <dbReference type="ARBA" id="ARBA00022927"/>
    </source>
</evidence>
<dbReference type="InterPro" id="IPR001611">
    <property type="entry name" value="Leu-rich_rpt"/>
</dbReference>
<dbReference type="Gene3D" id="3.80.10.10">
    <property type="entry name" value="Ribonuclease Inhibitor"/>
    <property type="match status" value="1"/>
</dbReference>
<keyword evidence="6" id="KW-0653">Protein transport</keyword>
<evidence type="ECO:0000256" key="13">
    <source>
        <dbReference type="ARBA" id="ARBA00054128"/>
    </source>
</evidence>
<evidence type="ECO:0000256" key="9">
    <source>
        <dbReference type="ARBA" id="ARBA00023054"/>
    </source>
</evidence>
<evidence type="ECO:0000256" key="2">
    <source>
        <dbReference type="ARBA" id="ARBA00022448"/>
    </source>
</evidence>
<dbReference type="EMBL" id="RCHU01000258">
    <property type="protein sequence ID" value="TKS09799.1"/>
    <property type="molecule type" value="Genomic_DNA"/>
</dbReference>
<dbReference type="CDD" id="cd15841">
    <property type="entry name" value="SNARE_Qc"/>
    <property type="match status" value="2"/>
</dbReference>
<name>A0A4U5QI43_POPAL</name>
<comment type="function">
    <text evidence="13">Vesicle trafficking protein that functions in the secretory pathway.</text>
</comment>
<comment type="caution">
    <text evidence="18">The sequence shown here is derived from an EMBL/GenBank/DDBJ whole genome shotgun (WGS) entry which is preliminary data.</text>
</comment>
<keyword evidence="4 16" id="KW-0812">Transmembrane</keyword>
<sequence length="668" mass="73517">MATPSGSWMQEFNEASKLGDEINGMINGKNSLPPSGPETQRHLSATRRKIAILRTKLDILQSLLTALPSKQPITGKEMNRLQDMLKNLSTKVNQMATALNMSSAANRENLLGLDKKTDDDVVNRASGLDNHGLVGFQQQIMKEQDEGLEKLEETVTSAKHIALAVNEELTLHTKLLDGLDEHVDVTNSRLQTVQRKLALLNKRTKGGCSCLVLPVIAIVILIVIHFSILNKSSVPSRFLAKGEMASPSESWMQEFNEASKLGDEISAMISGKNSLPQSGPETQRQFSAARRKATILRTKLDILQSLLSALPSKQPLSGKEMNRRQEMLKNLSTKVNQMAGALNMFSAANRENLLGPDSKTDDVINRASSFDNQGLVGFQRQIMREQDEGLEKLEETVVSTKHIALAVNEELTLHTRLLDDLDEHVDVTNSRLQRVQKNLAILNKRTKGIGIAPSPPGRAWFLLADKMGSGLLCHIPSAIFNISSLQLLYLDANKLSGGLPTDICNHLPLLEELVLQGNQLSGQIPPCLCKCRQLRSLSMLGNNFDGNLTRDIGNLSMFTEMLFGRQHVRGIAATLKWESLQLSTYFYVNDCKLNGNIPSETGNLSNLIGLALTKHNFAGSIPSTMEGLRNIQLLDLSRNKLNGSILPFLCLARSLASSRRKSVEGIDT</sequence>
<evidence type="ECO:0000313" key="18">
    <source>
        <dbReference type="EMBL" id="TKS09799.1"/>
    </source>
</evidence>
<keyword evidence="2" id="KW-0813">Transport</keyword>
<dbReference type="Pfam" id="PF00560">
    <property type="entry name" value="LRR_1"/>
    <property type="match status" value="2"/>
</dbReference>
<keyword evidence="8" id="KW-0333">Golgi apparatus</keyword>
<evidence type="ECO:0000256" key="15">
    <source>
        <dbReference type="SAM" id="Coils"/>
    </source>
</evidence>
<feature type="coiled-coil region" evidence="15">
    <location>
        <begin position="418"/>
        <end position="445"/>
    </location>
</feature>
<comment type="similarity">
    <text evidence="1">Belongs to the syntaxin family.</text>
</comment>
<evidence type="ECO:0000256" key="3">
    <source>
        <dbReference type="ARBA" id="ARBA00022614"/>
    </source>
</evidence>
<keyword evidence="5" id="KW-0677">Repeat</keyword>
<dbReference type="SMART" id="SM00397">
    <property type="entry name" value="t_SNARE"/>
    <property type="match status" value="2"/>
</dbReference>
<evidence type="ECO:0000256" key="1">
    <source>
        <dbReference type="ARBA" id="ARBA00009063"/>
    </source>
</evidence>
<evidence type="ECO:0000256" key="14">
    <source>
        <dbReference type="ARBA" id="ARBA00060376"/>
    </source>
</evidence>
<evidence type="ECO:0000256" key="16">
    <source>
        <dbReference type="SAM" id="Phobius"/>
    </source>
</evidence>
<dbReference type="InterPro" id="IPR032675">
    <property type="entry name" value="LRR_dom_sf"/>
</dbReference>
<dbReference type="PROSITE" id="PS50192">
    <property type="entry name" value="T_SNARE"/>
    <property type="match status" value="2"/>
</dbReference>
<proteinExistence type="inferred from homology"/>
<evidence type="ECO:0000256" key="12">
    <source>
        <dbReference type="ARBA" id="ARBA00037801"/>
    </source>
</evidence>
<protein>
    <submittedName>
        <fullName evidence="18">Syntaxin-52-like</fullName>
    </submittedName>
</protein>
<keyword evidence="7 16" id="KW-1133">Transmembrane helix</keyword>
<feature type="transmembrane region" description="Helical" evidence="16">
    <location>
        <begin position="211"/>
        <end position="229"/>
    </location>
</feature>
<feature type="domain" description="T-SNARE coiled-coil homology" evidence="17">
    <location>
        <begin position="138"/>
        <end position="200"/>
    </location>
</feature>
<keyword evidence="10 16" id="KW-0472">Membrane</keyword>
<dbReference type="SUPFAM" id="SSF58038">
    <property type="entry name" value="SNARE fusion complex"/>
    <property type="match status" value="2"/>
</dbReference>
<dbReference type="PANTHER" id="PTHR48056">
    <property type="entry name" value="LRR RECEPTOR-LIKE SERINE/THREONINE-PROTEIN KINASE-RELATED"/>
    <property type="match status" value="1"/>
</dbReference>
<dbReference type="AlphaFoldDB" id="A0A4U5QI43"/>